<keyword evidence="2" id="KW-1185">Reference proteome</keyword>
<gene>
    <name evidence="3" type="primary">LOC116296770</name>
</gene>
<reference evidence="3" key="1">
    <citation type="submission" date="2025-08" db="UniProtKB">
        <authorList>
            <consortium name="RefSeq"/>
        </authorList>
    </citation>
    <scope>IDENTIFICATION</scope>
    <source>
        <tissue evidence="3">Tentacle</tissue>
    </source>
</reference>
<dbReference type="RefSeq" id="XP_031560700.1">
    <property type="nucleotide sequence ID" value="XM_031704840.1"/>
</dbReference>
<sequence>QPWAPSKAFKTPSKNRHPDDWLPRANIKKAFNDPTEFNLETEDDVQTFANKFAVDVKHVKEYFCHLKILKQGAEMRALKNDKVNCIISHVLNSKANTTITRTNDAECLDQDEGMETDDEGDEDEMDSDESDVVLDDLSDNSDNSDEESDLPENDYMFNFILVS</sequence>
<dbReference type="GeneID" id="116296770"/>
<dbReference type="AlphaFoldDB" id="A0A6P8I7N1"/>
<evidence type="ECO:0000313" key="2">
    <source>
        <dbReference type="Proteomes" id="UP000515163"/>
    </source>
</evidence>
<accession>A0A6P8I7N1</accession>
<organism evidence="2 3">
    <name type="scientific">Actinia tenebrosa</name>
    <name type="common">Australian red waratah sea anemone</name>
    <dbReference type="NCBI Taxonomy" id="6105"/>
    <lineage>
        <taxon>Eukaryota</taxon>
        <taxon>Metazoa</taxon>
        <taxon>Cnidaria</taxon>
        <taxon>Anthozoa</taxon>
        <taxon>Hexacorallia</taxon>
        <taxon>Actiniaria</taxon>
        <taxon>Actiniidae</taxon>
        <taxon>Actinia</taxon>
    </lineage>
</organism>
<feature type="region of interest" description="Disordered" evidence="1">
    <location>
        <begin position="1"/>
        <end position="24"/>
    </location>
</feature>
<dbReference type="KEGG" id="aten:116296770"/>
<dbReference type="Proteomes" id="UP000515163">
    <property type="component" value="Unplaced"/>
</dbReference>
<evidence type="ECO:0000256" key="1">
    <source>
        <dbReference type="SAM" id="MobiDB-lite"/>
    </source>
</evidence>
<feature type="region of interest" description="Disordered" evidence="1">
    <location>
        <begin position="103"/>
        <end position="152"/>
    </location>
</feature>
<name>A0A6P8I7N1_ACTTE</name>
<feature type="non-terminal residue" evidence="3">
    <location>
        <position position="1"/>
    </location>
</feature>
<proteinExistence type="predicted"/>
<feature type="compositionally biased region" description="Acidic residues" evidence="1">
    <location>
        <begin position="106"/>
        <end position="152"/>
    </location>
</feature>
<protein>
    <submittedName>
        <fullName evidence="3">Uncharacterized protein LOC116296770</fullName>
    </submittedName>
</protein>
<dbReference type="InParanoid" id="A0A6P8I7N1"/>
<evidence type="ECO:0000313" key="3">
    <source>
        <dbReference type="RefSeq" id="XP_031560700.1"/>
    </source>
</evidence>
<dbReference type="OrthoDB" id="6090131at2759"/>